<feature type="transmembrane region" description="Helical" evidence="1">
    <location>
        <begin position="124"/>
        <end position="144"/>
    </location>
</feature>
<feature type="transmembrane region" description="Helical" evidence="1">
    <location>
        <begin position="390"/>
        <end position="408"/>
    </location>
</feature>
<dbReference type="Pfam" id="PF13687">
    <property type="entry name" value="DUF4153"/>
    <property type="match status" value="1"/>
</dbReference>
<proteinExistence type="predicted"/>
<keyword evidence="1" id="KW-1133">Transmembrane helix</keyword>
<keyword evidence="1" id="KW-0812">Transmembrane</keyword>
<feature type="transmembrane region" description="Helical" evidence="1">
    <location>
        <begin position="101"/>
        <end position="118"/>
    </location>
</feature>
<reference evidence="2 3" key="1">
    <citation type="submission" date="2024-09" db="EMBL/GenBank/DDBJ databases">
        <authorList>
            <person name="Sun Q."/>
            <person name="Mori K."/>
        </authorList>
    </citation>
    <scope>NUCLEOTIDE SEQUENCE [LARGE SCALE GENOMIC DNA]</scope>
    <source>
        <strain evidence="2 3">JCM 13503</strain>
    </source>
</reference>
<comment type="caution">
    <text evidence="2">The sequence shown here is derived from an EMBL/GenBank/DDBJ whole genome shotgun (WGS) entry which is preliminary data.</text>
</comment>
<accession>A0ABV6AW84</accession>
<dbReference type="EMBL" id="JBHLYR010000024">
    <property type="protein sequence ID" value="MFB9991767.1"/>
    <property type="molecule type" value="Genomic_DNA"/>
</dbReference>
<gene>
    <name evidence="2" type="ORF">ACFFLM_07275</name>
</gene>
<evidence type="ECO:0000313" key="2">
    <source>
        <dbReference type="EMBL" id="MFB9991767.1"/>
    </source>
</evidence>
<dbReference type="Proteomes" id="UP001589733">
    <property type="component" value="Unassembled WGS sequence"/>
</dbReference>
<keyword evidence="3" id="KW-1185">Reference proteome</keyword>
<feature type="transmembrane region" description="Helical" evidence="1">
    <location>
        <begin position="241"/>
        <end position="264"/>
    </location>
</feature>
<organism evidence="2 3">
    <name type="scientific">Deinococcus oregonensis</name>
    <dbReference type="NCBI Taxonomy" id="1805970"/>
    <lineage>
        <taxon>Bacteria</taxon>
        <taxon>Thermotogati</taxon>
        <taxon>Deinococcota</taxon>
        <taxon>Deinococci</taxon>
        <taxon>Deinococcales</taxon>
        <taxon>Deinococcaceae</taxon>
        <taxon>Deinococcus</taxon>
    </lineage>
</organism>
<sequence length="541" mass="58720">MTQPEPAPPLLSVSSTIADGVHPLAPAPTWPVPHENAAPRPRPERAAWPLGVAVVAGLVAHVLTVSTDGKLGINLGLWVMVWGGLLLWTSRQRSQTPTREGLTLLGVALAFALTFAIWDAPGEFQFLNGLALLLALILSAAVWQHVGLATTATGRMTGMVFTGGLRLVYGPLALLERFPWARLHGARPGRATPWLTGLILTVPVLLVFGGLLAGADGGFAQLISGLWRWNPENLITGTFKVLIWLAFAGGLAYPALMALSPTLFGTATEPTEERGGRLGLIETGMPLLALGALFLVFLFTQFPYFLSGVNLPDGFTFAEYVRRGFSELLWVAFLTLGLLLAAFGLTQPEVRAQATYRLLNLAVLLPLALVLVSAANRWRLYTLAYGLSEIRVLGAALLVWLVLALVWLSVCLWRGTVRRFAYPALLAGFVTLLLATLIKPGALIARVNVSRELTAVTNVTRSTPQQANVWTLIQLGADAVPTVVTNLDTLTRTCPPTERDCNNSRAHVVQRLKQDYGRARDPRVWNISQERARRAVEELRD</sequence>
<feature type="transmembrane region" description="Helical" evidence="1">
    <location>
        <begin position="328"/>
        <end position="346"/>
    </location>
</feature>
<feature type="transmembrane region" description="Helical" evidence="1">
    <location>
        <begin position="194"/>
        <end position="220"/>
    </location>
</feature>
<protein>
    <submittedName>
        <fullName evidence="2">DUF4153 domain-containing protein</fullName>
    </submittedName>
</protein>
<feature type="transmembrane region" description="Helical" evidence="1">
    <location>
        <begin position="420"/>
        <end position="438"/>
    </location>
</feature>
<evidence type="ECO:0000256" key="1">
    <source>
        <dbReference type="SAM" id="Phobius"/>
    </source>
</evidence>
<feature type="transmembrane region" description="Helical" evidence="1">
    <location>
        <begin position="284"/>
        <end position="307"/>
    </location>
</feature>
<dbReference type="RefSeq" id="WP_380007411.1">
    <property type="nucleotide sequence ID" value="NZ_JBHLYR010000024.1"/>
</dbReference>
<keyword evidence="1" id="KW-0472">Membrane</keyword>
<dbReference type="InterPro" id="IPR025291">
    <property type="entry name" value="DUF4153"/>
</dbReference>
<evidence type="ECO:0000313" key="3">
    <source>
        <dbReference type="Proteomes" id="UP001589733"/>
    </source>
</evidence>
<feature type="transmembrane region" description="Helical" evidence="1">
    <location>
        <begin position="46"/>
        <end position="65"/>
    </location>
</feature>
<feature type="transmembrane region" description="Helical" evidence="1">
    <location>
        <begin position="71"/>
        <end position="89"/>
    </location>
</feature>
<feature type="transmembrane region" description="Helical" evidence="1">
    <location>
        <begin position="358"/>
        <end position="378"/>
    </location>
</feature>
<name>A0ABV6AW84_9DEIO</name>